<reference evidence="1 2" key="1">
    <citation type="submission" date="2019-07" db="EMBL/GenBank/DDBJ databases">
        <authorList>
            <person name="Kim J."/>
        </authorList>
    </citation>
    <scope>NUCLEOTIDE SEQUENCE [LARGE SCALE GENOMIC DNA]</scope>
    <source>
        <strain evidence="2">dk17</strain>
    </source>
</reference>
<gene>
    <name evidence="1" type="ORF">FPZ43_16070</name>
</gene>
<accession>A0A563U368</accession>
<dbReference type="Proteomes" id="UP000320042">
    <property type="component" value="Unassembled WGS sequence"/>
</dbReference>
<evidence type="ECO:0000313" key="1">
    <source>
        <dbReference type="EMBL" id="TWR25799.1"/>
    </source>
</evidence>
<organism evidence="1 2">
    <name type="scientific">Mucilaginibacter pallidiroseus</name>
    <dbReference type="NCBI Taxonomy" id="2599295"/>
    <lineage>
        <taxon>Bacteria</taxon>
        <taxon>Pseudomonadati</taxon>
        <taxon>Bacteroidota</taxon>
        <taxon>Sphingobacteriia</taxon>
        <taxon>Sphingobacteriales</taxon>
        <taxon>Sphingobacteriaceae</taxon>
        <taxon>Mucilaginibacter</taxon>
    </lineage>
</organism>
<keyword evidence="2" id="KW-1185">Reference proteome</keyword>
<protein>
    <submittedName>
        <fullName evidence="1">Uncharacterized protein</fullName>
    </submittedName>
</protein>
<comment type="caution">
    <text evidence="1">The sequence shown here is derived from an EMBL/GenBank/DDBJ whole genome shotgun (WGS) entry which is preliminary data.</text>
</comment>
<dbReference type="OrthoDB" id="980385at2"/>
<name>A0A563U368_9SPHI</name>
<dbReference type="EMBL" id="VOEJ01000008">
    <property type="protein sequence ID" value="TWR25799.1"/>
    <property type="molecule type" value="Genomic_DNA"/>
</dbReference>
<sequence length="251" mass="28827">MLAQEKDIYVEPKLVNDKGINPFNYDNKVFVDNKTYVFDYFIVKGNDTLKYAIVPQADGTKTWKYVPQNDKDSNTVSYLGIKTLGKIGPIVMENPNYKQTEVFLYHYNAKLKPLETELTGVIENKANVWLHPFRFHALEILQLSPFPYIKLPVRVGSTYLWNLDIGEKWPEFRAFDWKGKLTLNCKYVVKGTEKLALPIRTIQATKVEGIAETASGQSSLISYYNKQFGFVKLVYKNLDGSTITMTLKKVD</sequence>
<proteinExistence type="predicted"/>
<evidence type="ECO:0000313" key="2">
    <source>
        <dbReference type="Proteomes" id="UP000320042"/>
    </source>
</evidence>
<dbReference type="AlphaFoldDB" id="A0A563U368"/>